<keyword evidence="5" id="KW-0963">Cytoplasm</keyword>
<dbReference type="RefSeq" id="WP_114066784.1">
    <property type="nucleotide sequence ID" value="NZ_CP030850.1"/>
</dbReference>
<evidence type="ECO:0000313" key="8">
    <source>
        <dbReference type="Proteomes" id="UP000251993"/>
    </source>
</evidence>
<dbReference type="GO" id="GO:0004140">
    <property type="term" value="F:dephospho-CoA kinase activity"/>
    <property type="evidence" value="ECO:0007669"/>
    <property type="project" value="UniProtKB-UniRule"/>
</dbReference>
<dbReference type="SUPFAM" id="SSF52540">
    <property type="entry name" value="P-loop containing nucleoside triphosphate hydrolases"/>
    <property type="match status" value="1"/>
</dbReference>
<keyword evidence="4 5" id="KW-0173">Coenzyme A biosynthesis</keyword>
<dbReference type="PANTHER" id="PTHR10695">
    <property type="entry name" value="DEPHOSPHO-COA KINASE-RELATED"/>
    <property type="match status" value="1"/>
</dbReference>
<protein>
    <recommendedName>
        <fullName evidence="5 6">Dephospho-CoA kinase</fullName>
        <ecNumber evidence="5 6">2.7.1.24</ecNumber>
    </recommendedName>
    <alternativeName>
        <fullName evidence="5">Dephosphocoenzyme A kinase</fullName>
    </alternativeName>
</protein>
<dbReference type="KEGG" id="run:DR864_09765"/>
<evidence type="ECO:0000256" key="3">
    <source>
        <dbReference type="ARBA" id="ARBA00022840"/>
    </source>
</evidence>
<comment type="subcellular location">
    <subcellularLocation>
        <location evidence="5">Cytoplasm</location>
    </subcellularLocation>
</comment>
<organism evidence="7 8">
    <name type="scientific">Runella rosea</name>
    <dbReference type="NCBI Taxonomy" id="2259595"/>
    <lineage>
        <taxon>Bacteria</taxon>
        <taxon>Pseudomonadati</taxon>
        <taxon>Bacteroidota</taxon>
        <taxon>Cytophagia</taxon>
        <taxon>Cytophagales</taxon>
        <taxon>Spirosomataceae</taxon>
        <taxon>Runella</taxon>
    </lineage>
</organism>
<comment type="pathway">
    <text evidence="5">Cofactor biosynthesis; coenzyme A biosynthesis; CoA from (R)-pantothenate: step 5/5.</text>
</comment>
<dbReference type="GO" id="GO:0015937">
    <property type="term" value="P:coenzyme A biosynthetic process"/>
    <property type="evidence" value="ECO:0007669"/>
    <property type="project" value="UniProtKB-UniRule"/>
</dbReference>
<dbReference type="GO" id="GO:0005524">
    <property type="term" value="F:ATP binding"/>
    <property type="evidence" value="ECO:0007669"/>
    <property type="project" value="UniProtKB-UniRule"/>
</dbReference>
<name>A0A344TH78_9BACT</name>
<keyword evidence="5 7" id="KW-0808">Transferase</keyword>
<dbReference type="InterPro" id="IPR027417">
    <property type="entry name" value="P-loop_NTPase"/>
</dbReference>
<evidence type="ECO:0000256" key="6">
    <source>
        <dbReference type="NCBIfam" id="TIGR00152"/>
    </source>
</evidence>
<dbReference type="Pfam" id="PF01121">
    <property type="entry name" value="CoaE"/>
    <property type="match status" value="1"/>
</dbReference>
<comment type="catalytic activity">
    <reaction evidence="5">
        <text>3'-dephospho-CoA + ATP = ADP + CoA + H(+)</text>
        <dbReference type="Rhea" id="RHEA:18245"/>
        <dbReference type="ChEBI" id="CHEBI:15378"/>
        <dbReference type="ChEBI" id="CHEBI:30616"/>
        <dbReference type="ChEBI" id="CHEBI:57287"/>
        <dbReference type="ChEBI" id="CHEBI:57328"/>
        <dbReference type="ChEBI" id="CHEBI:456216"/>
        <dbReference type="EC" id="2.7.1.24"/>
    </reaction>
</comment>
<sequence length="195" mass="21729">MLQIGITGGIGSGKSIVCRIFSTLGVPVYSADDRAKWLLNHDPSLKSAVTALLGSEAYLPNGSYNRAWVASQVFQNPPLLQKLNAIVHPRVGEDTQVWVEQNSKAPYVIKEAAIMAKAGQNNMLAQVIVVHAPADLRVARVLQRDPQRSEKEVRDIIARQISDEERHKIADFIIYNDESQLLIPQVWGLHQLFKK</sequence>
<dbReference type="InterPro" id="IPR001977">
    <property type="entry name" value="Depp_CoAkinase"/>
</dbReference>
<comment type="similarity">
    <text evidence="1 5">Belongs to the CoaE family.</text>
</comment>
<dbReference type="Gene3D" id="3.40.50.300">
    <property type="entry name" value="P-loop containing nucleotide triphosphate hydrolases"/>
    <property type="match status" value="1"/>
</dbReference>
<keyword evidence="5 7" id="KW-0418">Kinase</keyword>
<dbReference type="Proteomes" id="UP000251993">
    <property type="component" value="Chromosome"/>
</dbReference>
<keyword evidence="3 5" id="KW-0067">ATP-binding</keyword>
<accession>A0A344TH78</accession>
<dbReference type="OrthoDB" id="9812943at2"/>
<comment type="function">
    <text evidence="5">Catalyzes the phosphorylation of the 3'-hydroxyl group of dephosphocoenzyme A to form coenzyme A.</text>
</comment>
<dbReference type="PANTHER" id="PTHR10695:SF46">
    <property type="entry name" value="BIFUNCTIONAL COENZYME A SYNTHASE-RELATED"/>
    <property type="match status" value="1"/>
</dbReference>
<keyword evidence="8" id="KW-1185">Reference proteome</keyword>
<dbReference type="EMBL" id="CP030850">
    <property type="protein sequence ID" value="AXE17999.1"/>
    <property type="molecule type" value="Genomic_DNA"/>
</dbReference>
<evidence type="ECO:0000313" key="7">
    <source>
        <dbReference type="EMBL" id="AXE17999.1"/>
    </source>
</evidence>
<dbReference type="AlphaFoldDB" id="A0A344TH78"/>
<dbReference type="PROSITE" id="PS51219">
    <property type="entry name" value="DPCK"/>
    <property type="match status" value="1"/>
</dbReference>
<dbReference type="EC" id="2.7.1.24" evidence="5 6"/>
<dbReference type="NCBIfam" id="TIGR00152">
    <property type="entry name" value="dephospho-CoA kinase"/>
    <property type="match status" value="1"/>
</dbReference>
<dbReference type="HAMAP" id="MF_00376">
    <property type="entry name" value="Dephospho_CoA_kinase"/>
    <property type="match status" value="1"/>
</dbReference>
<dbReference type="CDD" id="cd02022">
    <property type="entry name" value="DPCK"/>
    <property type="match status" value="1"/>
</dbReference>
<gene>
    <name evidence="5" type="primary">coaE</name>
    <name evidence="7" type="ORF">DR864_09765</name>
</gene>
<proteinExistence type="inferred from homology"/>
<reference evidence="7 8" key="1">
    <citation type="submission" date="2018-07" db="EMBL/GenBank/DDBJ databases">
        <title>Genome sequencing of Runella.</title>
        <authorList>
            <person name="Baek M.-G."/>
            <person name="Yi H."/>
        </authorList>
    </citation>
    <scope>NUCLEOTIDE SEQUENCE [LARGE SCALE GENOMIC DNA]</scope>
    <source>
        <strain evidence="7 8">HYN0085</strain>
    </source>
</reference>
<evidence type="ECO:0000256" key="4">
    <source>
        <dbReference type="ARBA" id="ARBA00022993"/>
    </source>
</evidence>
<dbReference type="UniPathway" id="UPA00241">
    <property type="reaction ID" value="UER00356"/>
</dbReference>
<keyword evidence="2 5" id="KW-0547">Nucleotide-binding</keyword>
<evidence type="ECO:0000256" key="2">
    <source>
        <dbReference type="ARBA" id="ARBA00022741"/>
    </source>
</evidence>
<feature type="binding site" evidence="5">
    <location>
        <begin position="11"/>
        <end position="16"/>
    </location>
    <ligand>
        <name>ATP</name>
        <dbReference type="ChEBI" id="CHEBI:30616"/>
    </ligand>
</feature>
<evidence type="ECO:0000256" key="5">
    <source>
        <dbReference type="HAMAP-Rule" id="MF_00376"/>
    </source>
</evidence>
<evidence type="ECO:0000256" key="1">
    <source>
        <dbReference type="ARBA" id="ARBA00009018"/>
    </source>
</evidence>
<dbReference type="GO" id="GO:0005737">
    <property type="term" value="C:cytoplasm"/>
    <property type="evidence" value="ECO:0007669"/>
    <property type="project" value="UniProtKB-SubCell"/>
</dbReference>